<feature type="non-terminal residue" evidence="3">
    <location>
        <position position="1"/>
    </location>
</feature>
<dbReference type="Pfam" id="PF00534">
    <property type="entry name" value="Glycos_transf_1"/>
    <property type="match status" value="1"/>
</dbReference>
<evidence type="ECO:0000259" key="2">
    <source>
        <dbReference type="Pfam" id="PF00534"/>
    </source>
</evidence>
<evidence type="ECO:0000256" key="1">
    <source>
        <dbReference type="ARBA" id="ARBA00022679"/>
    </source>
</evidence>
<dbReference type="SUPFAM" id="SSF53756">
    <property type="entry name" value="UDP-Glycosyltransferase/glycogen phosphorylase"/>
    <property type="match status" value="1"/>
</dbReference>
<protein>
    <submittedName>
        <fullName evidence="3">Glycosyl transferase</fullName>
    </submittedName>
</protein>
<keyword evidence="1 3" id="KW-0808">Transferase</keyword>
<feature type="domain" description="Glycosyl transferase family 1" evidence="2">
    <location>
        <begin position="9"/>
        <end position="100"/>
    </location>
</feature>
<dbReference type="Proteomes" id="UP000230159">
    <property type="component" value="Unassembled WGS sequence"/>
</dbReference>
<dbReference type="AlphaFoldDB" id="A0A2H0D0B6"/>
<dbReference type="EMBL" id="PCTN01000165">
    <property type="protein sequence ID" value="PIP75431.1"/>
    <property type="molecule type" value="Genomic_DNA"/>
</dbReference>
<dbReference type="PANTHER" id="PTHR45918">
    <property type="entry name" value="ALPHA-1,3/1,6-MANNOSYLTRANSFERASE ALG2"/>
    <property type="match status" value="1"/>
</dbReference>
<dbReference type="Gene3D" id="3.40.50.2000">
    <property type="entry name" value="Glycogen Phosphorylase B"/>
    <property type="match status" value="1"/>
</dbReference>
<gene>
    <name evidence="3" type="ORF">COW86_03830</name>
</gene>
<evidence type="ECO:0000313" key="4">
    <source>
        <dbReference type="Proteomes" id="UP000230159"/>
    </source>
</evidence>
<evidence type="ECO:0000313" key="3">
    <source>
        <dbReference type="EMBL" id="PIP75431.1"/>
    </source>
</evidence>
<dbReference type="GO" id="GO:0012505">
    <property type="term" value="C:endomembrane system"/>
    <property type="evidence" value="ECO:0007669"/>
    <property type="project" value="TreeGrafter"/>
</dbReference>
<proteinExistence type="predicted"/>
<accession>A0A2H0D0B6</accession>
<sequence>ERKFLESIAGDNIEFLGYKDDDVVKEYMENCRAFIFPGEEDFGIAPVEAMACGKPVLGYFKGGLCETVIAGETGEFFYEPTVESMEDGLARLMYNEKFYKAHSIRRHATQFSREEFEKKMKRTVKHVMMHAQ</sequence>
<dbReference type="GO" id="GO:0004378">
    <property type="term" value="F:GDP-Man:Man(1)GlcNAc(2)-PP-Dol alpha-1,3-mannosyltransferase activity"/>
    <property type="evidence" value="ECO:0007669"/>
    <property type="project" value="InterPro"/>
</dbReference>
<reference evidence="3 4" key="1">
    <citation type="submission" date="2017-09" db="EMBL/GenBank/DDBJ databases">
        <title>Depth-based differentiation of microbial function through sediment-hosted aquifers and enrichment of novel symbionts in the deep terrestrial subsurface.</title>
        <authorList>
            <person name="Probst A.J."/>
            <person name="Ladd B."/>
            <person name="Jarett J.K."/>
            <person name="Geller-Mcgrath D.E."/>
            <person name="Sieber C.M."/>
            <person name="Emerson J.B."/>
            <person name="Anantharaman K."/>
            <person name="Thomas B.C."/>
            <person name="Malmstrom R."/>
            <person name="Stieglmeier M."/>
            <person name="Klingl A."/>
            <person name="Woyke T."/>
            <person name="Ryan C.M."/>
            <person name="Banfield J.F."/>
        </authorList>
    </citation>
    <scope>NUCLEOTIDE SEQUENCE [LARGE SCALE GENOMIC DNA]</scope>
    <source>
        <strain evidence="3">CG22_combo_CG10-13_8_21_14_all_39_9</strain>
    </source>
</reference>
<dbReference type="InterPro" id="IPR001296">
    <property type="entry name" value="Glyco_trans_1"/>
</dbReference>
<dbReference type="InterPro" id="IPR027054">
    <property type="entry name" value="ALG2"/>
</dbReference>
<name>A0A2H0D0B6_9BACT</name>
<dbReference type="PANTHER" id="PTHR45918:SF1">
    <property type="entry name" value="ALPHA-1,3_1,6-MANNOSYLTRANSFERASE ALG2"/>
    <property type="match status" value="1"/>
</dbReference>
<organism evidence="3 4">
    <name type="scientific">Candidatus Kuenenbacteria bacterium CG22_combo_CG10-13_8_21_14_all_39_9</name>
    <dbReference type="NCBI Taxonomy" id="1974621"/>
    <lineage>
        <taxon>Bacteria</taxon>
        <taxon>Candidatus Kueneniibacteriota</taxon>
    </lineage>
</organism>
<comment type="caution">
    <text evidence="3">The sequence shown here is derived from an EMBL/GenBank/DDBJ whole genome shotgun (WGS) entry which is preliminary data.</text>
</comment>